<feature type="active site" description="Proton donor" evidence="4">
    <location>
        <position position="52"/>
    </location>
</feature>
<feature type="site" description="Lowers pKa of active site Tyr" evidence="6">
    <location>
        <position position="77"/>
    </location>
</feature>
<dbReference type="InterPro" id="IPR036812">
    <property type="entry name" value="NAD(P)_OxRdtase_dom_sf"/>
</dbReference>
<dbReference type="InterPro" id="IPR018170">
    <property type="entry name" value="Aldo/ket_reductase_CS"/>
</dbReference>
<feature type="domain" description="NADP-dependent oxidoreductase" evidence="7">
    <location>
        <begin position="27"/>
        <end position="262"/>
    </location>
</feature>
<dbReference type="PROSITE" id="PS00798">
    <property type="entry name" value="ALDOKETO_REDUCTASE_1"/>
    <property type="match status" value="1"/>
</dbReference>
<keyword evidence="9" id="KW-1185">Reference proteome</keyword>
<proteinExistence type="inferred from homology"/>
<evidence type="ECO:0000313" key="9">
    <source>
        <dbReference type="Proteomes" id="UP000595917"/>
    </source>
</evidence>
<evidence type="ECO:0000256" key="5">
    <source>
        <dbReference type="PIRSR" id="PIRSR000097-2"/>
    </source>
</evidence>
<comment type="similarity">
    <text evidence="1">Belongs to the aldo/keto reductase family.</text>
</comment>
<name>A0A7T7XPE8_9SPIR</name>
<reference evidence="8" key="1">
    <citation type="submission" date="2021-01" db="EMBL/GenBank/DDBJ databases">
        <title>Description of Breznakiella homolactica.</title>
        <authorList>
            <person name="Song Y."/>
            <person name="Brune A."/>
        </authorList>
    </citation>
    <scope>NUCLEOTIDE SEQUENCE</scope>
    <source>
        <strain evidence="8">RmG30</strain>
    </source>
</reference>
<evidence type="ECO:0000256" key="1">
    <source>
        <dbReference type="ARBA" id="ARBA00007905"/>
    </source>
</evidence>
<dbReference type="KEGG" id="bhc:JFL75_03875"/>
<keyword evidence="3" id="KW-0560">Oxidoreductase</keyword>
<dbReference type="PROSITE" id="PS00062">
    <property type="entry name" value="ALDOKETO_REDUCTASE_2"/>
    <property type="match status" value="1"/>
</dbReference>
<evidence type="ECO:0000313" key="8">
    <source>
        <dbReference type="EMBL" id="QQO10065.1"/>
    </source>
</evidence>
<dbReference type="GO" id="GO:0016616">
    <property type="term" value="F:oxidoreductase activity, acting on the CH-OH group of donors, NAD or NADP as acceptor"/>
    <property type="evidence" value="ECO:0007669"/>
    <property type="project" value="UniProtKB-ARBA"/>
</dbReference>
<dbReference type="FunFam" id="3.20.20.100:FF:000015">
    <property type="entry name" value="Oxidoreductase, aldo/keto reductase family"/>
    <property type="match status" value="1"/>
</dbReference>
<dbReference type="InterPro" id="IPR023210">
    <property type="entry name" value="NADP_OxRdtase_dom"/>
</dbReference>
<dbReference type="Proteomes" id="UP000595917">
    <property type="component" value="Chromosome"/>
</dbReference>
<dbReference type="InterPro" id="IPR020471">
    <property type="entry name" value="AKR"/>
</dbReference>
<organism evidence="8 9">
    <name type="scientific">Breznakiella homolactica</name>
    <dbReference type="NCBI Taxonomy" id="2798577"/>
    <lineage>
        <taxon>Bacteria</taxon>
        <taxon>Pseudomonadati</taxon>
        <taxon>Spirochaetota</taxon>
        <taxon>Spirochaetia</taxon>
        <taxon>Spirochaetales</taxon>
        <taxon>Breznakiellaceae</taxon>
        <taxon>Breznakiella</taxon>
    </lineage>
</organism>
<evidence type="ECO:0000259" key="7">
    <source>
        <dbReference type="Pfam" id="PF00248"/>
    </source>
</evidence>
<feature type="binding site" evidence="5">
    <location>
        <position position="110"/>
    </location>
    <ligand>
        <name>substrate</name>
    </ligand>
</feature>
<dbReference type="Pfam" id="PF00248">
    <property type="entry name" value="Aldo_ket_red"/>
    <property type="match status" value="1"/>
</dbReference>
<protein>
    <submittedName>
        <fullName evidence="8">Aldo/keto reductase</fullName>
    </submittedName>
</protein>
<evidence type="ECO:0000256" key="6">
    <source>
        <dbReference type="PIRSR" id="PIRSR000097-3"/>
    </source>
</evidence>
<dbReference type="SUPFAM" id="SSF51430">
    <property type="entry name" value="NAD(P)-linked oxidoreductase"/>
    <property type="match status" value="1"/>
</dbReference>
<dbReference type="PROSITE" id="PS00063">
    <property type="entry name" value="ALDOKETO_REDUCTASE_3"/>
    <property type="match status" value="1"/>
</dbReference>
<dbReference type="PRINTS" id="PR00069">
    <property type="entry name" value="ALDKETRDTASE"/>
</dbReference>
<sequence length="276" mass="31447">MAFTESKKLNTKTEIPYLGLGVFRSKEGDETYNSVRWALDAGYRHIDTAAFYGNEGSVGKAVRDSGIPRDEIFITTKLWNDDMRRGTQEAAFEKSLKNLMTDYLDLYLIHWPVPDHYVASYKILERLYKDDRCRAVGVSNFEPHHLDTLMKETSLVPAVNQVELHPLLNQQPLLDYCASHGIALTAWSPLGGTKVDLPHDPVLTEIGRHYGKSAVQVIIRWNIQRGVVVIPKSSNQQRIIENGQVFDFELNNEDMAKINSMNKNERFGSDPDNFNF</sequence>
<dbReference type="PIRSF" id="PIRSF000097">
    <property type="entry name" value="AKR"/>
    <property type="match status" value="1"/>
</dbReference>
<accession>A0A7T7XPE8</accession>
<dbReference type="PANTHER" id="PTHR43827">
    <property type="entry name" value="2,5-DIKETO-D-GLUCONIC ACID REDUCTASE"/>
    <property type="match status" value="1"/>
</dbReference>
<evidence type="ECO:0000256" key="3">
    <source>
        <dbReference type="ARBA" id="ARBA00023002"/>
    </source>
</evidence>
<dbReference type="AlphaFoldDB" id="A0A7T7XPE8"/>
<dbReference type="RefSeq" id="WP_215627369.1">
    <property type="nucleotide sequence ID" value="NZ_CP067089.2"/>
</dbReference>
<gene>
    <name evidence="8" type="ORF">JFL75_03875</name>
</gene>
<keyword evidence="2" id="KW-0521">NADP</keyword>
<evidence type="ECO:0000256" key="4">
    <source>
        <dbReference type="PIRSR" id="PIRSR000097-1"/>
    </source>
</evidence>
<dbReference type="Gene3D" id="3.20.20.100">
    <property type="entry name" value="NADP-dependent oxidoreductase domain"/>
    <property type="match status" value="1"/>
</dbReference>
<evidence type="ECO:0000256" key="2">
    <source>
        <dbReference type="ARBA" id="ARBA00022857"/>
    </source>
</evidence>
<dbReference type="PANTHER" id="PTHR43827:SF3">
    <property type="entry name" value="NADP-DEPENDENT OXIDOREDUCTASE DOMAIN-CONTAINING PROTEIN"/>
    <property type="match status" value="1"/>
</dbReference>
<dbReference type="EMBL" id="CP067089">
    <property type="protein sequence ID" value="QQO10065.1"/>
    <property type="molecule type" value="Genomic_DNA"/>
</dbReference>